<evidence type="ECO:0000256" key="1">
    <source>
        <dbReference type="SAM" id="MobiDB-lite"/>
    </source>
</evidence>
<dbReference type="EMBL" id="LN483249">
    <property type="protein sequence ID" value="CDZ97780.1"/>
    <property type="molecule type" value="Genomic_DNA"/>
</dbReference>
<name>A0A0F7SHC9_PHARH</name>
<accession>A0A0F7SHC9</accession>
<dbReference type="AlphaFoldDB" id="A0A0F7SHC9"/>
<reference evidence="2" key="1">
    <citation type="submission" date="2014-08" db="EMBL/GenBank/DDBJ databases">
        <authorList>
            <person name="Sharma Rahul"/>
            <person name="Thines Marco"/>
        </authorList>
    </citation>
    <scope>NUCLEOTIDE SEQUENCE</scope>
</reference>
<feature type="region of interest" description="Disordered" evidence="1">
    <location>
        <begin position="204"/>
        <end position="231"/>
    </location>
</feature>
<dbReference type="PANTHER" id="PTHR38703:SF1">
    <property type="entry name" value="ALLERGEN"/>
    <property type="match status" value="1"/>
</dbReference>
<proteinExistence type="predicted"/>
<organism evidence="2">
    <name type="scientific">Phaffia rhodozyma</name>
    <name type="common">Yeast</name>
    <name type="synonym">Xanthophyllomyces dendrorhous</name>
    <dbReference type="NCBI Taxonomy" id="264483"/>
    <lineage>
        <taxon>Eukaryota</taxon>
        <taxon>Fungi</taxon>
        <taxon>Dikarya</taxon>
        <taxon>Basidiomycota</taxon>
        <taxon>Agaricomycotina</taxon>
        <taxon>Tremellomycetes</taxon>
        <taxon>Cystofilobasidiales</taxon>
        <taxon>Mrakiaceae</taxon>
        <taxon>Phaffia</taxon>
    </lineage>
</organism>
<evidence type="ECO:0000313" key="2">
    <source>
        <dbReference type="EMBL" id="CDZ97780.1"/>
    </source>
</evidence>
<sequence>MDHVKNFLSSSNKETSTEVCSEIGPEVVQETINKHVHVESATAVDRERHIHHHQHRVQPIAATEHLAEQHITQVAPEVTRERVEKLSAEKEALLAQQHGAIQNTREHGATIQTQENLGVTASEHVHHHVHEHITPVIQKDVHQHEVIHNVQLVHEKTQAGDAVHNHGDTQHSHHFYSGLPKVESGHGAAGVPTDASAIHAHKSHTDIEGHQHKTSVGEKAANAVEQRSDRV</sequence>
<protein>
    <recommendedName>
        <fullName evidence="3">Allergen</fullName>
    </recommendedName>
</protein>
<evidence type="ECO:0008006" key="3">
    <source>
        <dbReference type="Google" id="ProtNLM"/>
    </source>
</evidence>
<dbReference type="PANTHER" id="PTHR38703">
    <property type="entry name" value="CHROMOSOME 8, WHOLE GENOME SHOTGUN SEQUENCE"/>
    <property type="match status" value="1"/>
</dbReference>